<evidence type="ECO:0000259" key="2">
    <source>
        <dbReference type="SMART" id="SM00849"/>
    </source>
</evidence>
<dbReference type="Gene3D" id="3.60.15.10">
    <property type="entry name" value="Ribonuclease Z/Hydroxyacylglutathione hydrolase-like"/>
    <property type="match status" value="1"/>
</dbReference>
<protein>
    <submittedName>
        <fullName evidence="3">MBL fold metallo-hydrolase</fullName>
    </submittedName>
</protein>
<feature type="domain" description="Metallo-beta-lactamase" evidence="2">
    <location>
        <begin position="44"/>
        <end position="241"/>
    </location>
</feature>
<dbReference type="CDD" id="cd07731">
    <property type="entry name" value="ComA-like_MBL-fold"/>
    <property type="match status" value="1"/>
</dbReference>
<dbReference type="InterPro" id="IPR035681">
    <property type="entry name" value="ComA-like_MBL"/>
</dbReference>
<dbReference type="SMART" id="SM00849">
    <property type="entry name" value="Lactamase_B"/>
    <property type="match status" value="1"/>
</dbReference>
<comment type="caution">
    <text evidence="3">The sequence shown here is derived from an EMBL/GenBank/DDBJ whole genome shotgun (WGS) entry which is preliminary data.</text>
</comment>
<dbReference type="InterPro" id="IPR052159">
    <property type="entry name" value="Competence_DNA_uptake"/>
</dbReference>
<name>A0A2M8LB06_9BACT</name>
<reference evidence="4" key="1">
    <citation type="submission" date="2017-09" db="EMBL/GenBank/DDBJ databases">
        <title>Depth-based differentiation of microbial function through sediment-hosted aquifers and enrichment of novel symbionts in the deep terrestrial subsurface.</title>
        <authorList>
            <person name="Probst A.J."/>
            <person name="Ladd B."/>
            <person name="Jarett J.K."/>
            <person name="Geller-Mcgrath D.E."/>
            <person name="Sieber C.M.K."/>
            <person name="Emerson J.B."/>
            <person name="Anantharaman K."/>
            <person name="Thomas B.C."/>
            <person name="Malmstrom R."/>
            <person name="Stieglmeier M."/>
            <person name="Klingl A."/>
            <person name="Woyke T."/>
            <person name="Ryan C.M."/>
            <person name="Banfield J.F."/>
        </authorList>
    </citation>
    <scope>NUCLEOTIDE SEQUENCE [LARGE SCALE GENOMIC DNA]</scope>
</reference>
<dbReference type="PANTHER" id="PTHR30619:SF1">
    <property type="entry name" value="RECOMBINATION PROTEIN 2"/>
    <property type="match status" value="1"/>
</dbReference>
<evidence type="ECO:0000256" key="1">
    <source>
        <dbReference type="SAM" id="Phobius"/>
    </source>
</evidence>
<accession>A0A2M8LB06</accession>
<sequence>MTSWKKNFKYYFLILLAAGTFFIWYAVFIESKSILTVAFLDVGQGDAIFIEAPGGNQILIDGGKNSSVLSELSKVMPFYDRTIDLIIATHPDADHIGGLPEVLNNYEVRAVMESGNLSESAFYKELEKMTKKEGAVRLSAQKGQRISLGGGVYLDILFPAGDAGKMESNTSSIVAKLVYGGNSFLFTGDSPRVVENYLASVYKDNLDVDVLKVGHHGSDTSSSEMFTGYVSPAYAIISAGKDNSYGHPHKETIDTLNKFGAKILATYELGTIIFESDGEKMKIKK</sequence>
<dbReference type="Pfam" id="PF00753">
    <property type="entry name" value="Lactamase_B"/>
    <property type="match status" value="1"/>
</dbReference>
<dbReference type="AlphaFoldDB" id="A0A2M8LB06"/>
<keyword evidence="1" id="KW-0812">Transmembrane</keyword>
<keyword evidence="3" id="KW-0378">Hydrolase</keyword>
<keyword evidence="1" id="KW-1133">Transmembrane helix</keyword>
<evidence type="ECO:0000313" key="4">
    <source>
        <dbReference type="Proteomes" id="UP000230959"/>
    </source>
</evidence>
<proteinExistence type="predicted"/>
<dbReference type="SUPFAM" id="SSF56281">
    <property type="entry name" value="Metallo-hydrolase/oxidoreductase"/>
    <property type="match status" value="1"/>
</dbReference>
<dbReference type="Proteomes" id="UP000230959">
    <property type="component" value="Unassembled WGS sequence"/>
</dbReference>
<dbReference type="InterPro" id="IPR036866">
    <property type="entry name" value="RibonucZ/Hydroxyglut_hydro"/>
</dbReference>
<dbReference type="PANTHER" id="PTHR30619">
    <property type="entry name" value="DNA INTERNALIZATION/COMPETENCE PROTEIN COMEC/REC2"/>
    <property type="match status" value="1"/>
</dbReference>
<feature type="transmembrane region" description="Helical" evidence="1">
    <location>
        <begin position="12"/>
        <end position="29"/>
    </location>
</feature>
<dbReference type="EMBL" id="PFER01000010">
    <property type="protein sequence ID" value="PJE73817.1"/>
    <property type="molecule type" value="Genomic_DNA"/>
</dbReference>
<dbReference type="InterPro" id="IPR001279">
    <property type="entry name" value="Metallo-B-lactamas"/>
</dbReference>
<keyword evidence="1" id="KW-0472">Membrane</keyword>
<organism evidence="3 4">
    <name type="scientific">Candidatus Terrybacteria bacterium CG10_big_fil_rev_8_21_14_0_10_41_10</name>
    <dbReference type="NCBI Taxonomy" id="1975026"/>
    <lineage>
        <taxon>Bacteria</taxon>
        <taxon>Candidatus Terryibacteriota</taxon>
    </lineage>
</organism>
<gene>
    <name evidence="3" type="ORF">COV02_00550</name>
</gene>
<dbReference type="GO" id="GO:0016787">
    <property type="term" value="F:hydrolase activity"/>
    <property type="evidence" value="ECO:0007669"/>
    <property type="project" value="UniProtKB-KW"/>
</dbReference>
<evidence type="ECO:0000313" key="3">
    <source>
        <dbReference type="EMBL" id="PJE73817.1"/>
    </source>
</evidence>